<dbReference type="RefSeq" id="XP_012935276.1">
    <property type="nucleotide sequence ID" value="XM_013079822.2"/>
</dbReference>
<feature type="compositionally biased region" description="Polar residues" evidence="5">
    <location>
        <begin position="448"/>
        <end position="468"/>
    </location>
</feature>
<dbReference type="PANTHER" id="PTHR10985">
    <property type="entry name" value="BASIC HELIX-LOOP-HELIX TRANSCRIPTION FACTOR, HES-RELATED"/>
    <property type="match status" value="1"/>
</dbReference>
<name>A0ABM0ZVE0_APLCA</name>
<feature type="compositionally biased region" description="Polar residues" evidence="5">
    <location>
        <begin position="345"/>
        <end position="366"/>
    </location>
</feature>
<evidence type="ECO:0000256" key="5">
    <source>
        <dbReference type="SAM" id="MobiDB-lite"/>
    </source>
</evidence>
<dbReference type="InterPro" id="IPR011598">
    <property type="entry name" value="bHLH_dom"/>
</dbReference>
<dbReference type="Pfam" id="PF00010">
    <property type="entry name" value="HLH"/>
    <property type="match status" value="1"/>
</dbReference>
<dbReference type="InterPro" id="IPR036638">
    <property type="entry name" value="HLH_DNA-bd_sf"/>
</dbReference>
<dbReference type="PROSITE" id="PS50888">
    <property type="entry name" value="BHLH"/>
    <property type="match status" value="1"/>
</dbReference>
<sequence length="555" mass="61917">MTEKSKHQLGEDLPDISSWRQLCWSKVAMEGEESNQSLMDESGIKRAKRAKMEAAETDRGESFQNSLDSVRHGLLNFATAADELELSLKRQKMPRDPMSHRIIEKRRRDRMNNCLADLSRLIPSSYHKQGQGRIEKTEIIEMAIKHINMLQQRVDESEKRAQDDKPPPQPPPPSDQRCCATKFYMGFKEAQDEVMRFLVEVESVSAMDPFCKKIMKHLENASKKFITEHVPHHSRLRPGELDKQELDNDNSGQPAFLQSSSAFYESSPVVGRVGQEEQGLAVDSKHRDKHLRSLLADQQHSVVSSQGSGSVSETGSNGLVPLFSYSSQMTSIGGSADPSGMGSSGYVSDLSNTEKTSPNSSTSSRDNVYKFKHNITKRFSQEGHHMQQHHHHHHHHLHNGQPSDTSSSTSSRDLEDDQRQLKWKGTKHKARHSGLDSADTLYRDDVEASSNGNNSVNSDEFNSASVSSGDCKRRRNSGKTSAQSPGPPTLNGESRSNTSSFILPGFILHPSGTHYMPISVQNTNISGLLDNSLDNEGPPVFHPISIPVHFRRPVI</sequence>
<accession>A0ABM0ZVE0</accession>
<evidence type="ECO:0000256" key="3">
    <source>
        <dbReference type="ARBA" id="ARBA00023163"/>
    </source>
</evidence>
<feature type="domain" description="BHLH" evidence="6">
    <location>
        <begin position="95"/>
        <end position="150"/>
    </location>
</feature>
<feature type="region of interest" description="Disordered" evidence="5">
    <location>
        <begin position="331"/>
        <end position="368"/>
    </location>
</feature>
<comment type="subcellular location">
    <subcellularLocation>
        <location evidence="1">Nucleus</location>
    </subcellularLocation>
</comment>
<feature type="compositionally biased region" description="Basic and acidic residues" evidence="5">
    <location>
        <begin position="229"/>
        <end position="246"/>
    </location>
</feature>
<dbReference type="SUPFAM" id="SSF47459">
    <property type="entry name" value="HLH, helix-loop-helix DNA-binding domain"/>
    <property type="match status" value="1"/>
</dbReference>
<keyword evidence="4" id="KW-0539">Nucleus</keyword>
<protein>
    <submittedName>
        <fullName evidence="8 9">Transcription factor cwo isoform X1</fullName>
    </submittedName>
</protein>
<feature type="region of interest" description="Disordered" evidence="5">
    <location>
        <begin position="229"/>
        <end position="256"/>
    </location>
</feature>
<keyword evidence="2" id="KW-0805">Transcription regulation</keyword>
<dbReference type="SMART" id="SM00353">
    <property type="entry name" value="HLH"/>
    <property type="match status" value="1"/>
</dbReference>
<proteinExistence type="predicted"/>
<reference evidence="8 9" key="1">
    <citation type="submission" date="2025-05" db="UniProtKB">
        <authorList>
            <consortium name="RefSeq"/>
        </authorList>
    </citation>
    <scope>IDENTIFICATION</scope>
</reference>
<evidence type="ECO:0000256" key="1">
    <source>
        <dbReference type="ARBA" id="ARBA00004123"/>
    </source>
</evidence>
<evidence type="ECO:0000256" key="2">
    <source>
        <dbReference type="ARBA" id="ARBA00023015"/>
    </source>
</evidence>
<keyword evidence="3" id="KW-0804">Transcription</keyword>
<dbReference type="SUPFAM" id="SSF158457">
    <property type="entry name" value="Orange domain-like"/>
    <property type="match status" value="1"/>
</dbReference>
<dbReference type="InterPro" id="IPR050370">
    <property type="entry name" value="HES_HEY"/>
</dbReference>
<dbReference type="Pfam" id="PF07527">
    <property type="entry name" value="Hairy_orange"/>
    <property type="match status" value="1"/>
</dbReference>
<feature type="compositionally biased region" description="Basic residues" evidence="5">
    <location>
        <begin position="386"/>
        <end position="398"/>
    </location>
</feature>
<dbReference type="RefSeq" id="XP_005089291.1">
    <property type="nucleotide sequence ID" value="XM_005089234.3"/>
</dbReference>
<dbReference type="Proteomes" id="UP000694888">
    <property type="component" value="Unplaced"/>
</dbReference>
<evidence type="ECO:0000313" key="7">
    <source>
        <dbReference type="Proteomes" id="UP000694888"/>
    </source>
</evidence>
<dbReference type="Gene3D" id="4.10.280.10">
    <property type="entry name" value="Helix-loop-helix DNA-binding domain"/>
    <property type="match status" value="1"/>
</dbReference>
<feature type="compositionally biased region" description="Basic residues" evidence="5">
    <location>
        <begin position="421"/>
        <end position="432"/>
    </location>
</feature>
<feature type="region of interest" description="Disordered" evidence="5">
    <location>
        <begin position="382"/>
        <end position="497"/>
    </location>
</feature>
<gene>
    <name evidence="8 9" type="primary">LOC101850685</name>
</gene>
<feature type="compositionally biased region" description="Basic and acidic residues" evidence="5">
    <location>
        <begin position="153"/>
        <end position="166"/>
    </location>
</feature>
<evidence type="ECO:0000259" key="6">
    <source>
        <dbReference type="PROSITE" id="PS50888"/>
    </source>
</evidence>
<feature type="region of interest" description="Disordered" evidence="5">
    <location>
        <begin position="152"/>
        <end position="177"/>
    </location>
</feature>
<evidence type="ECO:0000313" key="8">
    <source>
        <dbReference type="RefSeq" id="XP_005089291.1"/>
    </source>
</evidence>
<organism evidence="7 9">
    <name type="scientific">Aplysia californica</name>
    <name type="common">California sea hare</name>
    <dbReference type="NCBI Taxonomy" id="6500"/>
    <lineage>
        <taxon>Eukaryota</taxon>
        <taxon>Metazoa</taxon>
        <taxon>Spiralia</taxon>
        <taxon>Lophotrochozoa</taxon>
        <taxon>Mollusca</taxon>
        <taxon>Gastropoda</taxon>
        <taxon>Heterobranchia</taxon>
        <taxon>Euthyneura</taxon>
        <taxon>Tectipleura</taxon>
        <taxon>Aplysiida</taxon>
        <taxon>Aplysioidea</taxon>
        <taxon>Aplysiidae</taxon>
        <taxon>Aplysia</taxon>
    </lineage>
</organism>
<dbReference type="InterPro" id="IPR003650">
    <property type="entry name" value="Orange_dom"/>
</dbReference>
<dbReference type="Gene3D" id="6.10.250.980">
    <property type="match status" value="1"/>
</dbReference>
<dbReference type="GeneID" id="101850685"/>
<keyword evidence="7" id="KW-1185">Reference proteome</keyword>
<evidence type="ECO:0000313" key="9">
    <source>
        <dbReference type="RefSeq" id="XP_012935276.1"/>
    </source>
</evidence>
<evidence type="ECO:0000256" key="4">
    <source>
        <dbReference type="ARBA" id="ARBA00023242"/>
    </source>
</evidence>